<dbReference type="GO" id="GO:0051287">
    <property type="term" value="F:NAD binding"/>
    <property type="evidence" value="ECO:0007669"/>
    <property type="project" value="InterPro"/>
</dbReference>
<reference evidence="5 6" key="1">
    <citation type="submission" date="2020-07" db="EMBL/GenBank/DDBJ databases">
        <title>Sequencing the genomes of 1000 actinobacteria strains.</title>
        <authorList>
            <person name="Klenk H.-P."/>
        </authorList>
    </citation>
    <scope>NUCLEOTIDE SEQUENCE [LARGE SCALE GENOMIC DNA]</scope>
    <source>
        <strain evidence="5 6">CXB654</strain>
    </source>
</reference>
<dbReference type="Proteomes" id="UP000589036">
    <property type="component" value="Unassembled WGS sequence"/>
</dbReference>
<keyword evidence="4" id="KW-0520">NAD</keyword>
<dbReference type="GO" id="GO:0046872">
    <property type="term" value="F:metal ion binding"/>
    <property type="evidence" value="ECO:0007669"/>
    <property type="project" value="UniProtKB-KW"/>
</dbReference>
<keyword evidence="6" id="KW-1185">Reference proteome</keyword>
<dbReference type="NCBIfam" id="TIGR00557">
    <property type="entry name" value="pdxA"/>
    <property type="match status" value="1"/>
</dbReference>
<keyword evidence="2" id="KW-0479">Metal-binding</keyword>
<evidence type="ECO:0000313" key="5">
    <source>
        <dbReference type="EMBL" id="NYE49335.1"/>
    </source>
</evidence>
<evidence type="ECO:0000256" key="2">
    <source>
        <dbReference type="ARBA" id="ARBA00022723"/>
    </source>
</evidence>
<dbReference type="PANTHER" id="PTHR30004:SF6">
    <property type="entry name" value="D-THREONATE 4-PHOSPHATE DEHYDROGENASE"/>
    <property type="match status" value="1"/>
</dbReference>
<dbReference type="SUPFAM" id="SSF53659">
    <property type="entry name" value="Isocitrate/Isopropylmalate dehydrogenase-like"/>
    <property type="match status" value="1"/>
</dbReference>
<dbReference type="Pfam" id="PF04166">
    <property type="entry name" value="PdxA"/>
    <property type="match status" value="1"/>
</dbReference>
<proteinExistence type="inferred from homology"/>
<dbReference type="EMBL" id="JACCCC010000001">
    <property type="protein sequence ID" value="NYE49335.1"/>
    <property type="molecule type" value="Genomic_DNA"/>
</dbReference>
<evidence type="ECO:0000256" key="4">
    <source>
        <dbReference type="ARBA" id="ARBA00023027"/>
    </source>
</evidence>
<dbReference type="EC" id="1.1.1.262" evidence="5"/>
<dbReference type="RefSeq" id="WP_179645015.1">
    <property type="nucleotide sequence ID" value="NZ_BAAAYY010000031.1"/>
</dbReference>
<organism evidence="5 6">
    <name type="scientific">Spinactinospora alkalitolerans</name>
    <dbReference type="NCBI Taxonomy" id="687207"/>
    <lineage>
        <taxon>Bacteria</taxon>
        <taxon>Bacillati</taxon>
        <taxon>Actinomycetota</taxon>
        <taxon>Actinomycetes</taxon>
        <taxon>Streptosporangiales</taxon>
        <taxon>Nocardiopsidaceae</taxon>
        <taxon>Spinactinospora</taxon>
    </lineage>
</organism>
<comment type="caution">
    <text evidence="5">The sequence shown here is derived from an EMBL/GenBank/DDBJ whole genome shotgun (WGS) entry which is preliminary data.</text>
</comment>
<dbReference type="AlphaFoldDB" id="A0A852U1C2"/>
<sequence>MTQRPTLAVTVGDPVGIGPEITVRTLAEVGAQASARGVVVADPAVLRRAVEVCGLDVRIRAVGSWELPAREEGVIDCFDIGVLGETELEWGRVDERAGAAAVRAIEVATGAAMAGDVSGIVTGPINKEAIWAAGSKHLGHTEMLGELTGVTRQNTMFVVRGKKIFFATRHLSLRTALDQVSEEQQIAQIEEALTALRVFGHDEPRLAVAAINPHGGENGAFGDEEIVHLTPAVERMRATGADVTGPVPADSVFHQLLQGRYDGVLSQYHDQGHIAAKTYDFDGTISVTVGLPILRTSVDHGTAFDIAGQGVADPGTMRSAFLHGAEFSHFADRIRAEYGS</sequence>
<dbReference type="InterPro" id="IPR005255">
    <property type="entry name" value="PdxA_fam"/>
</dbReference>
<dbReference type="GO" id="GO:0050570">
    <property type="term" value="F:4-hydroxythreonine-4-phosphate dehydrogenase activity"/>
    <property type="evidence" value="ECO:0007669"/>
    <property type="project" value="UniProtKB-EC"/>
</dbReference>
<protein>
    <submittedName>
        <fullName evidence="5">4-hydroxythreonine-4-phosphate dehydrogenase</fullName>
        <ecNumber evidence="5">1.1.1.262</ecNumber>
    </submittedName>
</protein>
<gene>
    <name evidence="5" type="ORF">HDA32_004455</name>
</gene>
<name>A0A852U1C2_9ACTN</name>
<comment type="similarity">
    <text evidence="1">Belongs to the PdxA family. PdxA2 subfamily.</text>
</comment>
<evidence type="ECO:0000313" key="6">
    <source>
        <dbReference type="Proteomes" id="UP000589036"/>
    </source>
</evidence>
<evidence type="ECO:0000256" key="1">
    <source>
        <dbReference type="ARBA" id="ARBA00009464"/>
    </source>
</evidence>
<evidence type="ECO:0000256" key="3">
    <source>
        <dbReference type="ARBA" id="ARBA00023002"/>
    </source>
</evidence>
<dbReference type="PANTHER" id="PTHR30004">
    <property type="entry name" value="4-HYDROXYTHREONINE-4-PHOSPHATE DEHYDROGENASE"/>
    <property type="match status" value="1"/>
</dbReference>
<keyword evidence="3 5" id="KW-0560">Oxidoreductase</keyword>
<accession>A0A852U1C2</accession>
<dbReference type="Gene3D" id="3.40.718.10">
    <property type="entry name" value="Isopropylmalate Dehydrogenase"/>
    <property type="match status" value="1"/>
</dbReference>